<evidence type="ECO:0000256" key="1">
    <source>
        <dbReference type="ARBA" id="ARBA00006484"/>
    </source>
</evidence>
<dbReference type="NCBIfam" id="NF009466">
    <property type="entry name" value="PRK12826.1-2"/>
    <property type="match status" value="1"/>
</dbReference>
<protein>
    <submittedName>
        <fullName evidence="3">Glucose 1-dehydrogenase</fullName>
        <ecNumber evidence="3">1.1.1.47</ecNumber>
    </submittedName>
</protein>
<organism evidence="3 4">
    <name type="scientific">Streptomyces mimosae</name>
    <dbReference type="NCBI Taxonomy" id="2586635"/>
    <lineage>
        <taxon>Bacteria</taxon>
        <taxon>Bacillati</taxon>
        <taxon>Actinomycetota</taxon>
        <taxon>Actinomycetes</taxon>
        <taxon>Kitasatosporales</taxon>
        <taxon>Streptomycetaceae</taxon>
        <taxon>Streptomyces</taxon>
    </lineage>
</organism>
<proteinExistence type="inferred from homology"/>
<dbReference type="PRINTS" id="PR00080">
    <property type="entry name" value="SDRFAMILY"/>
</dbReference>
<dbReference type="NCBIfam" id="NF005559">
    <property type="entry name" value="PRK07231.1"/>
    <property type="match status" value="1"/>
</dbReference>
<name>A0A5N6AAM4_9ACTN</name>
<dbReference type="PRINTS" id="PR00081">
    <property type="entry name" value="GDHRDH"/>
</dbReference>
<dbReference type="EMBL" id="VDLY02000007">
    <property type="protein sequence ID" value="KAB8165874.1"/>
    <property type="molecule type" value="Genomic_DNA"/>
</dbReference>
<sequence>MSVSDYRTEFSGRTALVTGGASGIGRAVANRLAAGGASVVIADFNEDGAAGAAEEITAGGARATAVRLDVTDPASVEAAVTFATSTYGALHLAVNNAGISGEPAPVGEHPLEEWRRVVDTNLTGVFLCLRAELPEIVSAGGGAVVNMASILGTNGFPGAAGYVAAKHGVVGLTKTAALEYAERGVRVNAVGPGFIDTPLLHRSETIDFEQLVSLHPAGRLGRSEEVAELTAFLLSDRASFVHGSYHLVDGAYAAR</sequence>
<evidence type="ECO:0000313" key="4">
    <source>
        <dbReference type="Proteomes" id="UP000314251"/>
    </source>
</evidence>
<dbReference type="Gene3D" id="3.40.50.720">
    <property type="entry name" value="NAD(P)-binding Rossmann-like Domain"/>
    <property type="match status" value="1"/>
</dbReference>
<dbReference type="CDD" id="cd05233">
    <property type="entry name" value="SDR_c"/>
    <property type="match status" value="1"/>
</dbReference>
<dbReference type="AlphaFoldDB" id="A0A5N6AAM4"/>
<dbReference type="Proteomes" id="UP000314251">
    <property type="component" value="Unassembled WGS sequence"/>
</dbReference>
<dbReference type="InterPro" id="IPR020904">
    <property type="entry name" value="Sc_DH/Rdtase_CS"/>
</dbReference>
<dbReference type="Pfam" id="PF13561">
    <property type="entry name" value="adh_short_C2"/>
    <property type="match status" value="1"/>
</dbReference>
<dbReference type="InterPro" id="IPR036291">
    <property type="entry name" value="NAD(P)-bd_dom_sf"/>
</dbReference>
<reference evidence="3" key="1">
    <citation type="submission" date="2019-10" db="EMBL/GenBank/DDBJ databases">
        <title>Nonomuraea sp. nov., isolated from Phyllanthus amarus.</title>
        <authorList>
            <person name="Klykleung N."/>
            <person name="Tanasupawat S."/>
        </authorList>
    </citation>
    <scope>NUCLEOTIDE SEQUENCE [LARGE SCALE GENOMIC DNA]</scope>
    <source>
        <strain evidence="3">3MP-10</strain>
    </source>
</reference>
<evidence type="ECO:0000256" key="2">
    <source>
        <dbReference type="ARBA" id="ARBA00023002"/>
    </source>
</evidence>
<dbReference type="PANTHER" id="PTHR24321">
    <property type="entry name" value="DEHYDROGENASES, SHORT CHAIN"/>
    <property type="match status" value="1"/>
</dbReference>
<gene>
    <name evidence="3" type="ORF">FH607_013230</name>
</gene>
<accession>A0A5N6AAM4</accession>
<dbReference type="InterPro" id="IPR002347">
    <property type="entry name" value="SDR_fam"/>
</dbReference>
<dbReference type="EC" id="1.1.1.47" evidence="3"/>
<dbReference type="OrthoDB" id="7064009at2"/>
<dbReference type="SUPFAM" id="SSF51735">
    <property type="entry name" value="NAD(P)-binding Rossmann-fold domains"/>
    <property type="match status" value="1"/>
</dbReference>
<comment type="similarity">
    <text evidence="1">Belongs to the short-chain dehydrogenases/reductases (SDR) family.</text>
</comment>
<evidence type="ECO:0000313" key="3">
    <source>
        <dbReference type="EMBL" id="KAB8165874.1"/>
    </source>
</evidence>
<keyword evidence="2 3" id="KW-0560">Oxidoreductase</keyword>
<keyword evidence="4" id="KW-1185">Reference proteome</keyword>
<comment type="caution">
    <text evidence="3">The sequence shown here is derived from an EMBL/GenBank/DDBJ whole genome shotgun (WGS) entry which is preliminary data.</text>
</comment>
<dbReference type="GO" id="GO:0047936">
    <property type="term" value="F:glucose 1-dehydrogenase [NAD(P)+] activity"/>
    <property type="evidence" value="ECO:0007669"/>
    <property type="project" value="UniProtKB-EC"/>
</dbReference>
<dbReference type="FunFam" id="3.40.50.720:FF:000084">
    <property type="entry name" value="Short-chain dehydrogenase reductase"/>
    <property type="match status" value="1"/>
</dbReference>
<dbReference type="PROSITE" id="PS00061">
    <property type="entry name" value="ADH_SHORT"/>
    <property type="match status" value="1"/>
</dbReference>
<dbReference type="PANTHER" id="PTHR24321:SF8">
    <property type="entry name" value="ESTRADIOL 17-BETA-DEHYDROGENASE 8-RELATED"/>
    <property type="match status" value="1"/>
</dbReference>
<dbReference type="RefSeq" id="WP_139667992.1">
    <property type="nucleotide sequence ID" value="NZ_VDLY02000007.1"/>
</dbReference>